<evidence type="ECO:0000313" key="11">
    <source>
        <dbReference type="Proteomes" id="UP000321548"/>
    </source>
</evidence>
<accession>A0A5C8P5L4</accession>
<dbReference type="AlphaFoldDB" id="A0A5C8P5L4"/>
<dbReference type="PANTHER" id="PTHR30489:SF0">
    <property type="entry name" value="LIPOPROTEIN-RELEASING SYSTEM TRANSMEMBRANE PROTEIN LOLE"/>
    <property type="match status" value="1"/>
</dbReference>
<dbReference type="Pfam" id="PF12704">
    <property type="entry name" value="MacB_PCD"/>
    <property type="match status" value="1"/>
</dbReference>
<keyword evidence="11" id="KW-1185">Reference proteome</keyword>
<evidence type="ECO:0000259" key="8">
    <source>
        <dbReference type="Pfam" id="PF02687"/>
    </source>
</evidence>
<evidence type="ECO:0000259" key="9">
    <source>
        <dbReference type="Pfam" id="PF12704"/>
    </source>
</evidence>
<reference evidence="10 11" key="1">
    <citation type="submission" date="2019-06" db="EMBL/GenBank/DDBJ databases">
        <title>Quisquiliibacterium sp. nov., isolated from a maize field.</title>
        <authorList>
            <person name="Lin S.-Y."/>
            <person name="Tsai C.-F."/>
            <person name="Young C.-C."/>
        </authorList>
    </citation>
    <scope>NUCLEOTIDE SEQUENCE [LARGE SCALE GENOMIC DNA]</scope>
    <source>
        <strain evidence="10 11">CC-CFT501</strain>
    </source>
</reference>
<keyword evidence="3" id="KW-1003">Cell membrane</keyword>
<keyword evidence="6 7" id="KW-0472">Membrane</keyword>
<feature type="transmembrane region" description="Helical" evidence="7">
    <location>
        <begin position="21"/>
        <end position="42"/>
    </location>
</feature>
<dbReference type="InterPro" id="IPR025857">
    <property type="entry name" value="MacB_PCD"/>
</dbReference>
<evidence type="ECO:0000256" key="3">
    <source>
        <dbReference type="ARBA" id="ARBA00022475"/>
    </source>
</evidence>
<protein>
    <submittedName>
        <fullName evidence="10">ABC transporter permease</fullName>
    </submittedName>
</protein>
<feature type="domain" description="MacB-like periplasmic core" evidence="9">
    <location>
        <begin position="24"/>
        <end position="238"/>
    </location>
</feature>
<dbReference type="EMBL" id="VDUY01000001">
    <property type="protein sequence ID" value="TXL68404.1"/>
    <property type="molecule type" value="Genomic_DNA"/>
</dbReference>
<evidence type="ECO:0000256" key="7">
    <source>
        <dbReference type="SAM" id="Phobius"/>
    </source>
</evidence>
<organism evidence="10 11">
    <name type="scientific">Zeimonas arvi</name>
    <dbReference type="NCBI Taxonomy" id="2498847"/>
    <lineage>
        <taxon>Bacteria</taxon>
        <taxon>Pseudomonadati</taxon>
        <taxon>Pseudomonadota</taxon>
        <taxon>Betaproteobacteria</taxon>
        <taxon>Burkholderiales</taxon>
        <taxon>Burkholderiaceae</taxon>
        <taxon>Zeimonas</taxon>
    </lineage>
</organism>
<comment type="similarity">
    <text evidence="2">Belongs to the ABC-4 integral membrane protein family. LolC/E subfamily.</text>
</comment>
<feature type="transmembrane region" description="Helical" evidence="7">
    <location>
        <begin position="358"/>
        <end position="386"/>
    </location>
</feature>
<evidence type="ECO:0000256" key="5">
    <source>
        <dbReference type="ARBA" id="ARBA00022989"/>
    </source>
</evidence>
<feature type="domain" description="ABC3 transporter permease C-terminal" evidence="8">
    <location>
        <begin position="273"/>
        <end position="396"/>
    </location>
</feature>
<dbReference type="GO" id="GO:0098797">
    <property type="term" value="C:plasma membrane protein complex"/>
    <property type="evidence" value="ECO:0007669"/>
    <property type="project" value="TreeGrafter"/>
</dbReference>
<dbReference type="InterPro" id="IPR051447">
    <property type="entry name" value="Lipoprotein-release_system"/>
</dbReference>
<feature type="transmembrane region" description="Helical" evidence="7">
    <location>
        <begin position="270"/>
        <end position="292"/>
    </location>
</feature>
<keyword evidence="5 7" id="KW-1133">Transmembrane helix</keyword>
<evidence type="ECO:0000313" key="10">
    <source>
        <dbReference type="EMBL" id="TXL68404.1"/>
    </source>
</evidence>
<dbReference type="GO" id="GO:0044874">
    <property type="term" value="P:lipoprotein localization to outer membrane"/>
    <property type="evidence" value="ECO:0007669"/>
    <property type="project" value="TreeGrafter"/>
</dbReference>
<keyword evidence="4 7" id="KW-0812">Transmembrane</keyword>
<evidence type="ECO:0000256" key="1">
    <source>
        <dbReference type="ARBA" id="ARBA00004651"/>
    </source>
</evidence>
<name>A0A5C8P5L4_9BURK</name>
<evidence type="ECO:0000256" key="2">
    <source>
        <dbReference type="ARBA" id="ARBA00005236"/>
    </source>
</evidence>
<evidence type="ECO:0000256" key="6">
    <source>
        <dbReference type="ARBA" id="ARBA00023136"/>
    </source>
</evidence>
<dbReference type="InterPro" id="IPR003838">
    <property type="entry name" value="ABC3_permease_C"/>
</dbReference>
<dbReference type="Proteomes" id="UP000321548">
    <property type="component" value="Unassembled WGS sequence"/>
</dbReference>
<proteinExistence type="inferred from homology"/>
<comment type="subcellular location">
    <subcellularLocation>
        <location evidence="1">Cell membrane</location>
        <topology evidence="1">Multi-pass membrane protein</topology>
    </subcellularLocation>
</comment>
<evidence type="ECO:0000256" key="4">
    <source>
        <dbReference type="ARBA" id="ARBA00022692"/>
    </source>
</evidence>
<feature type="transmembrane region" description="Helical" evidence="7">
    <location>
        <begin position="315"/>
        <end position="338"/>
    </location>
</feature>
<gene>
    <name evidence="10" type="ORF">FHP08_01590</name>
</gene>
<dbReference type="PANTHER" id="PTHR30489">
    <property type="entry name" value="LIPOPROTEIN-RELEASING SYSTEM TRANSMEMBRANE PROTEIN LOLE"/>
    <property type="match status" value="1"/>
</dbReference>
<comment type="caution">
    <text evidence="10">The sequence shown here is derived from an EMBL/GenBank/DDBJ whole genome shotgun (WGS) entry which is preliminary data.</text>
</comment>
<sequence length="404" mass="42441">MDRYLTRLRMALAFLREPQRVLMVCLTVALGTIALILADGFIDRTMFVFREDIIRAHFAHIQVLPAEADGRIGTEARGGDTRSLLERELASDPGAVVAARLSFAGLVSFGERTVGFVGEGVEPDKEVALSKAVRLSSGSQITGSGNEVLLGEGLARSIGASVGDRITLLTNVRGGGVNAIEAVVVGLFHTATKAYDDRALRLSIAAAQQLTRSSGVSRLMILLSDTDAAAATALRLREVLTGEGVQVKVWSELADFYNKTVDLFSRQLSFVRTVILAIVLLAASNAMARNVLEQQREIGTMMALGARRATVAGKFVAEALAMGVVGGLVGVVVGGAIARAVTWIGIPMPPPPGNAHGFVGGVSFSLATASLAFLSIVAICVIAALLPALRASRANIVDALRADR</sequence>
<dbReference type="Pfam" id="PF02687">
    <property type="entry name" value="FtsX"/>
    <property type="match status" value="1"/>
</dbReference>
<dbReference type="OrthoDB" id="9770036at2"/>